<evidence type="ECO:0000256" key="2">
    <source>
        <dbReference type="SAM" id="MobiDB-lite"/>
    </source>
</evidence>
<feature type="compositionally biased region" description="Basic residues" evidence="2">
    <location>
        <begin position="77"/>
        <end position="100"/>
    </location>
</feature>
<name>D0NFP5_PHYIT</name>
<dbReference type="InterPro" id="IPR012677">
    <property type="entry name" value="Nucleotide-bd_a/b_plait_sf"/>
</dbReference>
<dbReference type="HOGENOM" id="CLU_742862_0_0_1"/>
<dbReference type="InParanoid" id="D0NFP5"/>
<dbReference type="VEuPathDB" id="FungiDB:PITG_10600"/>
<feature type="region of interest" description="Disordered" evidence="2">
    <location>
        <begin position="25"/>
        <end position="124"/>
    </location>
</feature>
<dbReference type="SMART" id="SM00360">
    <property type="entry name" value="RRM"/>
    <property type="match status" value="1"/>
</dbReference>
<dbReference type="RefSeq" id="XP_002902362.1">
    <property type="nucleotide sequence ID" value="XM_002902316.1"/>
</dbReference>
<dbReference type="InterPro" id="IPR000504">
    <property type="entry name" value="RRM_dom"/>
</dbReference>
<feature type="compositionally biased region" description="Basic residues" evidence="2">
    <location>
        <begin position="33"/>
        <end position="52"/>
    </location>
</feature>
<sequence>MENPWYHVPGIPKIQNRFPLLPRFNTIMGRRSASPRRSRSRSPRRSRPRSRSSSRGGRNSPPPKRSRSRSRGDRNRGRSRSRSRDRRRDRSRGRDRRGRSRSADRGRREPISLLVRNLSPDTTGDELRRAFSRRAGDILDVYIPKEYSSNRPRGFAFIEFADARVGRDVKFEMDRTQLGGREIAVLFAKQHRKSPQEMRRILNLPAEGSRSVSPGDKRDSVSPRASASPRRDSLSPKREESSSARSPPAGELEEKFVHSSIGIVIAVTFGAHDTIFTTFCFTDNSWQIARGYADSRVNNLDDANDALTTKRATEQDNANSSVSSRIVSKGYADKCKHCPESATRCATASKPRTTFGMSLWNTFASFDTGISHR</sequence>
<dbReference type="Gene3D" id="3.30.70.330">
    <property type="match status" value="1"/>
</dbReference>
<dbReference type="InterPro" id="IPR050441">
    <property type="entry name" value="RBM"/>
</dbReference>
<evidence type="ECO:0000259" key="3">
    <source>
        <dbReference type="PROSITE" id="PS50102"/>
    </source>
</evidence>
<dbReference type="AlphaFoldDB" id="D0NFP5"/>
<dbReference type="Pfam" id="PF00076">
    <property type="entry name" value="RRM_1"/>
    <property type="match status" value="1"/>
</dbReference>
<organism evidence="4 5">
    <name type="scientific">Phytophthora infestans (strain T30-4)</name>
    <name type="common">Potato late blight agent</name>
    <dbReference type="NCBI Taxonomy" id="403677"/>
    <lineage>
        <taxon>Eukaryota</taxon>
        <taxon>Sar</taxon>
        <taxon>Stramenopiles</taxon>
        <taxon>Oomycota</taxon>
        <taxon>Peronosporomycetes</taxon>
        <taxon>Peronosporales</taxon>
        <taxon>Peronosporaceae</taxon>
        <taxon>Phytophthora</taxon>
    </lineage>
</organism>
<dbReference type="STRING" id="403677.D0NFP5"/>
<dbReference type="eggNOG" id="KOG0118">
    <property type="taxonomic scope" value="Eukaryota"/>
</dbReference>
<dbReference type="SUPFAM" id="SSF54928">
    <property type="entry name" value="RNA-binding domain, RBD"/>
    <property type="match status" value="1"/>
</dbReference>
<evidence type="ECO:0000313" key="4">
    <source>
        <dbReference type="EMBL" id="EEY57034.1"/>
    </source>
</evidence>
<dbReference type="GeneID" id="9474423"/>
<feature type="domain" description="RRM" evidence="3">
    <location>
        <begin position="111"/>
        <end position="190"/>
    </location>
</feature>
<dbReference type="GO" id="GO:0003723">
    <property type="term" value="F:RNA binding"/>
    <property type="evidence" value="ECO:0007669"/>
    <property type="project" value="UniProtKB-UniRule"/>
</dbReference>
<dbReference type="Proteomes" id="UP000006643">
    <property type="component" value="Unassembled WGS sequence"/>
</dbReference>
<evidence type="ECO:0000256" key="1">
    <source>
        <dbReference type="PROSITE-ProRule" id="PRU00176"/>
    </source>
</evidence>
<dbReference type="OrthoDB" id="439808at2759"/>
<dbReference type="EMBL" id="DS028135">
    <property type="protein sequence ID" value="EEY57034.1"/>
    <property type="molecule type" value="Genomic_DNA"/>
</dbReference>
<keyword evidence="1" id="KW-0694">RNA-binding</keyword>
<dbReference type="PANTHER" id="PTHR48034">
    <property type="entry name" value="TRANSFORMER-2 SEX-DETERMINING PROTEIN-RELATED"/>
    <property type="match status" value="1"/>
</dbReference>
<evidence type="ECO:0000313" key="5">
    <source>
        <dbReference type="Proteomes" id="UP000006643"/>
    </source>
</evidence>
<gene>
    <name evidence="4" type="ORF">PITG_10600</name>
</gene>
<feature type="compositionally biased region" description="Basic and acidic residues" evidence="2">
    <location>
        <begin position="101"/>
        <end position="110"/>
    </location>
</feature>
<dbReference type="InterPro" id="IPR035979">
    <property type="entry name" value="RBD_domain_sf"/>
</dbReference>
<keyword evidence="5" id="KW-1185">Reference proteome</keyword>
<feature type="compositionally biased region" description="Basic and acidic residues" evidence="2">
    <location>
        <begin position="229"/>
        <end position="242"/>
    </location>
</feature>
<reference evidence="5" key="1">
    <citation type="journal article" date="2009" name="Nature">
        <title>Genome sequence and analysis of the Irish potato famine pathogen Phytophthora infestans.</title>
        <authorList>
            <consortium name="The Broad Institute Genome Sequencing Platform"/>
            <person name="Haas B.J."/>
            <person name="Kamoun S."/>
            <person name="Zody M.C."/>
            <person name="Jiang R.H."/>
            <person name="Handsaker R.E."/>
            <person name="Cano L.M."/>
            <person name="Grabherr M."/>
            <person name="Kodira C.D."/>
            <person name="Raffaele S."/>
            <person name="Torto-Alalibo T."/>
            <person name="Bozkurt T.O."/>
            <person name="Ah-Fong A.M."/>
            <person name="Alvarado L."/>
            <person name="Anderson V.L."/>
            <person name="Armstrong M.R."/>
            <person name="Avrova A."/>
            <person name="Baxter L."/>
            <person name="Beynon J."/>
            <person name="Boevink P.C."/>
            <person name="Bollmann S.R."/>
            <person name="Bos J.I."/>
            <person name="Bulone V."/>
            <person name="Cai G."/>
            <person name="Cakir C."/>
            <person name="Carrington J.C."/>
            <person name="Chawner M."/>
            <person name="Conti L."/>
            <person name="Costanzo S."/>
            <person name="Ewan R."/>
            <person name="Fahlgren N."/>
            <person name="Fischbach M.A."/>
            <person name="Fugelstad J."/>
            <person name="Gilroy E.M."/>
            <person name="Gnerre S."/>
            <person name="Green P.J."/>
            <person name="Grenville-Briggs L.J."/>
            <person name="Griffith J."/>
            <person name="Grunwald N.J."/>
            <person name="Horn K."/>
            <person name="Horner N.R."/>
            <person name="Hu C.H."/>
            <person name="Huitema E."/>
            <person name="Jeong D.H."/>
            <person name="Jones A.M."/>
            <person name="Jones J.D."/>
            <person name="Jones R.W."/>
            <person name="Karlsson E.K."/>
            <person name="Kunjeti S.G."/>
            <person name="Lamour K."/>
            <person name="Liu Z."/>
            <person name="Ma L."/>
            <person name="Maclean D."/>
            <person name="Chibucos M.C."/>
            <person name="McDonald H."/>
            <person name="McWalters J."/>
            <person name="Meijer H.J."/>
            <person name="Morgan W."/>
            <person name="Morris P.F."/>
            <person name="Munro C.A."/>
            <person name="O'Neill K."/>
            <person name="Ospina-Giraldo M."/>
            <person name="Pinzon A."/>
            <person name="Pritchard L."/>
            <person name="Ramsahoye B."/>
            <person name="Ren Q."/>
            <person name="Restrepo S."/>
            <person name="Roy S."/>
            <person name="Sadanandom A."/>
            <person name="Savidor A."/>
            <person name="Schornack S."/>
            <person name="Schwartz D.C."/>
            <person name="Schumann U.D."/>
            <person name="Schwessinger B."/>
            <person name="Seyer L."/>
            <person name="Sharpe T."/>
            <person name="Silvar C."/>
            <person name="Song J."/>
            <person name="Studholme D.J."/>
            <person name="Sykes S."/>
            <person name="Thines M."/>
            <person name="van de Vondervoort P.J."/>
            <person name="Phuntumart V."/>
            <person name="Wawra S."/>
            <person name="Weide R."/>
            <person name="Win J."/>
            <person name="Young C."/>
            <person name="Zhou S."/>
            <person name="Fry W."/>
            <person name="Meyers B.C."/>
            <person name="van West P."/>
            <person name="Ristaino J."/>
            <person name="Govers F."/>
            <person name="Birch P.R."/>
            <person name="Whisson S.C."/>
            <person name="Judelson H.S."/>
            <person name="Nusbaum C."/>
        </authorList>
    </citation>
    <scope>NUCLEOTIDE SEQUENCE [LARGE SCALE GENOMIC DNA]</scope>
    <source>
        <strain evidence="5">T30-4</strain>
    </source>
</reference>
<protein>
    <recommendedName>
        <fullName evidence="3">RRM domain-containing protein</fullName>
    </recommendedName>
</protein>
<proteinExistence type="predicted"/>
<dbReference type="KEGG" id="pif:PITG_10600"/>
<feature type="region of interest" description="Disordered" evidence="2">
    <location>
        <begin position="203"/>
        <end position="251"/>
    </location>
</feature>
<accession>D0NFP5</accession>
<dbReference type="PROSITE" id="PS50102">
    <property type="entry name" value="RRM"/>
    <property type="match status" value="1"/>
</dbReference>